<proteinExistence type="predicted"/>
<feature type="compositionally biased region" description="Polar residues" evidence="1">
    <location>
        <begin position="34"/>
        <end position="48"/>
    </location>
</feature>
<organism evidence="2 3">
    <name type="scientific">Stephania japonica</name>
    <dbReference type="NCBI Taxonomy" id="461633"/>
    <lineage>
        <taxon>Eukaryota</taxon>
        <taxon>Viridiplantae</taxon>
        <taxon>Streptophyta</taxon>
        <taxon>Embryophyta</taxon>
        <taxon>Tracheophyta</taxon>
        <taxon>Spermatophyta</taxon>
        <taxon>Magnoliopsida</taxon>
        <taxon>Ranunculales</taxon>
        <taxon>Menispermaceae</taxon>
        <taxon>Menispermoideae</taxon>
        <taxon>Cissampelideae</taxon>
        <taxon>Stephania</taxon>
    </lineage>
</organism>
<gene>
    <name evidence="2" type="ORF">Sjap_005359</name>
</gene>
<protein>
    <submittedName>
        <fullName evidence="2">Uncharacterized protein</fullName>
    </submittedName>
</protein>
<dbReference type="AlphaFoldDB" id="A0AAP0K3T8"/>
<evidence type="ECO:0000313" key="3">
    <source>
        <dbReference type="Proteomes" id="UP001417504"/>
    </source>
</evidence>
<evidence type="ECO:0000313" key="2">
    <source>
        <dbReference type="EMBL" id="KAK9145456.1"/>
    </source>
</evidence>
<accession>A0AAP0K3T8</accession>
<dbReference type="EMBL" id="JBBNAE010000002">
    <property type="protein sequence ID" value="KAK9145456.1"/>
    <property type="molecule type" value="Genomic_DNA"/>
</dbReference>
<dbReference type="Proteomes" id="UP001417504">
    <property type="component" value="Unassembled WGS sequence"/>
</dbReference>
<reference evidence="2 3" key="1">
    <citation type="submission" date="2024-01" db="EMBL/GenBank/DDBJ databases">
        <title>Genome assemblies of Stephania.</title>
        <authorList>
            <person name="Yang L."/>
        </authorList>
    </citation>
    <scope>NUCLEOTIDE SEQUENCE [LARGE SCALE GENOMIC DNA]</scope>
    <source>
        <strain evidence="2">QJT</strain>
        <tissue evidence="2">Leaf</tissue>
    </source>
</reference>
<comment type="caution">
    <text evidence="2">The sequence shown here is derived from an EMBL/GenBank/DDBJ whole genome shotgun (WGS) entry which is preliminary data.</text>
</comment>
<feature type="region of interest" description="Disordered" evidence="1">
    <location>
        <begin position="1"/>
        <end position="95"/>
    </location>
</feature>
<sequence length="149" mass="16205">MSSVMGGHQEGKQVARGLFSSGNEERTPIAESGGRTNSNQRNSDSNYGESDAQRDDGGDAQGEIHIQPILSLSDSSDSDFESVQGLPEERVREDGNWFEAAEGTRVDPPLPLGLTTANVEVSTIREFFAGLEVEGQSLSLFELDVWMQR</sequence>
<name>A0AAP0K3T8_9MAGN</name>
<evidence type="ECO:0000256" key="1">
    <source>
        <dbReference type="SAM" id="MobiDB-lite"/>
    </source>
</evidence>
<keyword evidence="3" id="KW-1185">Reference proteome</keyword>